<accession>A0AC60PHK8</accession>
<proteinExistence type="predicted"/>
<organism evidence="1 2">
    <name type="scientific">Ixodes persulcatus</name>
    <name type="common">Taiga tick</name>
    <dbReference type="NCBI Taxonomy" id="34615"/>
    <lineage>
        <taxon>Eukaryota</taxon>
        <taxon>Metazoa</taxon>
        <taxon>Ecdysozoa</taxon>
        <taxon>Arthropoda</taxon>
        <taxon>Chelicerata</taxon>
        <taxon>Arachnida</taxon>
        <taxon>Acari</taxon>
        <taxon>Parasitiformes</taxon>
        <taxon>Ixodida</taxon>
        <taxon>Ixodoidea</taxon>
        <taxon>Ixodidae</taxon>
        <taxon>Ixodinae</taxon>
        <taxon>Ixodes</taxon>
    </lineage>
</organism>
<dbReference type="Proteomes" id="UP000805193">
    <property type="component" value="Unassembled WGS sequence"/>
</dbReference>
<gene>
    <name evidence="1" type="ORF">HPB47_004104</name>
</gene>
<protein>
    <submittedName>
        <fullName evidence="1">Uncharacterized protein</fullName>
    </submittedName>
</protein>
<dbReference type="EMBL" id="JABSTQ010010621">
    <property type="protein sequence ID" value="KAG0419446.1"/>
    <property type="molecule type" value="Genomic_DNA"/>
</dbReference>
<evidence type="ECO:0000313" key="1">
    <source>
        <dbReference type="EMBL" id="KAG0419446.1"/>
    </source>
</evidence>
<keyword evidence="2" id="KW-1185">Reference proteome</keyword>
<reference evidence="1 2" key="1">
    <citation type="journal article" date="2020" name="Cell">
        <title>Large-Scale Comparative Analyses of Tick Genomes Elucidate Their Genetic Diversity and Vector Capacities.</title>
        <authorList>
            <consortium name="Tick Genome and Microbiome Consortium (TIGMIC)"/>
            <person name="Jia N."/>
            <person name="Wang J."/>
            <person name="Shi W."/>
            <person name="Du L."/>
            <person name="Sun Y."/>
            <person name="Zhan W."/>
            <person name="Jiang J.F."/>
            <person name="Wang Q."/>
            <person name="Zhang B."/>
            <person name="Ji P."/>
            <person name="Bell-Sakyi L."/>
            <person name="Cui X.M."/>
            <person name="Yuan T.T."/>
            <person name="Jiang B.G."/>
            <person name="Yang W.F."/>
            <person name="Lam T.T."/>
            <person name="Chang Q.C."/>
            <person name="Ding S.J."/>
            <person name="Wang X.J."/>
            <person name="Zhu J.G."/>
            <person name="Ruan X.D."/>
            <person name="Zhao L."/>
            <person name="Wei J.T."/>
            <person name="Ye R.Z."/>
            <person name="Que T.C."/>
            <person name="Du C.H."/>
            <person name="Zhou Y.H."/>
            <person name="Cheng J.X."/>
            <person name="Dai P.F."/>
            <person name="Guo W.B."/>
            <person name="Han X.H."/>
            <person name="Huang E.J."/>
            <person name="Li L.F."/>
            <person name="Wei W."/>
            <person name="Gao Y.C."/>
            <person name="Liu J.Z."/>
            <person name="Shao H.Z."/>
            <person name="Wang X."/>
            <person name="Wang C.C."/>
            <person name="Yang T.C."/>
            <person name="Huo Q.B."/>
            <person name="Li W."/>
            <person name="Chen H.Y."/>
            <person name="Chen S.E."/>
            <person name="Zhou L.G."/>
            <person name="Ni X.B."/>
            <person name="Tian J.H."/>
            <person name="Sheng Y."/>
            <person name="Liu T."/>
            <person name="Pan Y.S."/>
            <person name="Xia L.Y."/>
            <person name="Li J."/>
            <person name="Zhao F."/>
            <person name="Cao W.C."/>
        </authorList>
    </citation>
    <scope>NUCLEOTIDE SEQUENCE [LARGE SCALE GENOMIC DNA]</scope>
    <source>
        <strain evidence="1">Iper-2018</strain>
    </source>
</reference>
<sequence>MSQLLIELRFYAAGTFQVATGDVVNVSQPRVCWVVERMSRLIAGTLFRRLVKFPSSATDFDRLIWPSSVHESQIFDKSRARVLYEHGRVLGVLLGDSLCLHYLPHDASGQSRDSQKSRGKDELMSGVLGAQPKKACWTKLTCKPEPEAMEDWNRCLKRTVLDQCIRRYEEERWNLTKIGRLTEEEDRCSHGAVFNGVTSRGPKQDTFRLDTQCSVSARLKTRVQSARTKAPVKH</sequence>
<name>A0AC60PHK8_IXOPE</name>
<comment type="caution">
    <text evidence="1">The sequence shown here is derived from an EMBL/GenBank/DDBJ whole genome shotgun (WGS) entry which is preliminary data.</text>
</comment>
<evidence type="ECO:0000313" key="2">
    <source>
        <dbReference type="Proteomes" id="UP000805193"/>
    </source>
</evidence>